<comment type="caution">
    <text evidence="1">The sequence shown here is derived from an EMBL/GenBank/DDBJ whole genome shotgun (WGS) entry which is preliminary data.</text>
</comment>
<sequence>MKQLAETEGKRVFKYADERIELQKELDKLLFELNELDLLHEDRRIEVMPRLSDYLDLGVEVIAEKVEITDESDEEDAEEEALEKSA</sequence>
<dbReference type="AlphaFoldDB" id="A0A2U1AEA1"/>
<gene>
    <name evidence="1" type="ORF">C8D82_1489</name>
</gene>
<name>A0A2U1AEA1_9BACT</name>
<keyword evidence="2" id="KW-1185">Reference proteome</keyword>
<dbReference type="EMBL" id="QEKH01000048">
    <property type="protein sequence ID" value="PVY34748.1"/>
    <property type="molecule type" value="Genomic_DNA"/>
</dbReference>
<reference evidence="1 2" key="1">
    <citation type="submission" date="2018-04" db="EMBL/GenBank/DDBJ databases">
        <title>Genomic Encyclopedia of Type Strains, Phase IV (KMG-IV): sequencing the most valuable type-strain genomes for metagenomic binning, comparative biology and taxonomic classification.</title>
        <authorList>
            <person name="Goeker M."/>
        </authorList>
    </citation>
    <scope>NUCLEOTIDE SEQUENCE [LARGE SCALE GENOMIC DNA]</scope>
    <source>
        <strain evidence="1 2">DSM 14823</strain>
    </source>
</reference>
<evidence type="ECO:0000313" key="1">
    <source>
        <dbReference type="EMBL" id="PVY34748.1"/>
    </source>
</evidence>
<accession>A0A2U1AEA1</accession>
<dbReference type="RefSeq" id="WP_116885864.1">
    <property type="nucleotide sequence ID" value="NZ_CABMMC010000026.1"/>
</dbReference>
<protein>
    <submittedName>
        <fullName evidence="1">Uncharacterized protein</fullName>
    </submittedName>
</protein>
<dbReference type="Proteomes" id="UP000245959">
    <property type="component" value="Unassembled WGS sequence"/>
</dbReference>
<organism evidence="1 2">
    <name type="scientific">Victivallis vadensis</name>
    <dbReference type="NCBI Taxonomy" id="172901"/>
    <lineage>
        <taxon>Bacteria</taxon>
        <taxon>Pseudomonadati</taxon>
        <taxon>Lentisphaerota</taxon>
        <taxon>Lentisphaeria</taxon>
        <taxon>Victivallales</taxon>
        <taxon>Victivallaceae</taxon>
        <taxon>Victivallis</taxon>
    </lineage>
</organism>
<evidence type="ECO:0000313" key="2">
    <source>
        <dbReference type="Proteomes" id="UP000245959"/>
    </source>
</evidence>
<proteinExistence type="predicted"/>
<dbReference type="GeneID" id="78297125"/>